<feature type="domain" description="Histidine kinase/HSP90-like ATPase" evidence="16">
    <location>
        <begin position="326"/>
        <end position="419"/>
    </location>
</feature>
<dbReference type="InterPro" id="IPR011712">
    <property type="entry name" value="Sig_transdc_His_kin_sub3_dim/P"/>
</dbReference>
<evidence type="ECO:0000256" key="5">
    <source>
        <dbReference type="ARBA" id="ARBA00017322"/>
    </source>
</evidence>
<dbReference type="InterPro" id="IPR036890">
    <property type="entry name" value="HATPase_C_sf"/>
</dbReference>
<evidence type="ECO:0000256" key="1">
    <source>
        <dbReference type="ARBA" id="ARBA00000085"/>
    </source>
</evidence>
<name>I4EMK9_9BACT</name>
<organism evidence="17 18">
    <name type="scientific">Nitrolancea hollandica Lb</name>
    <dbReference type="NCBI Taxonomy" id="1129897"/>
    <lineage>
        <taxon>Bacteria</taxon>
        <taxon>Pseudomonadati</taxon>
        <taxon>Thermomicrobiota</taxon>
        <taxon>Thermomicrobia</taxon>
        <taxon>Sphaerobacterales</taxon>
        <taxon>Sphaerobacterineae</taxon>
        <taxon>Sphaerobacteraceae</taxon>
        <taxon>Nitrolancea</taxon>
    </lineage>
</organism>
<keyword evidence="11" id="KW-0902">Two-component regulatory system</keyword>
<dbReference type="GO" id="GO:0016020">
    <property type="term" value="C:membrane"/>
    <property type="evidence" value="ECO:0007669"/>
    <property type="project" value="InterPro"/>
</dbReference>
<evidence type="ECO:0000256" key="12">
    <source>
        <dbReference type="ARBA" id="ARBA00023014"/>
    </source>
</evidence>
<dbReference type="InterPro" id="IPR003594">
    <property type="entry name" value="HATPase_dom"/>
</dbReference>
<sequence>MTLGVAIFRYRLFAIDMVLNRALVYGALTACVIGLYVLLVDSISSLFRIGNNTLISLAATALVAVLFQPLRERLQRGVNRIFYGERDDPYAALSRLGQRLEGTLAPDAVLPAIVTTVTETLNVPYAAIILQDGTQPAAVSGTPAGTPLRLPLVYQGEPAGELLVAPRAADESFSSADLRLLEDLTRQAGVAVHAVQLYARTVQLATDLQHSRERLITAREEERRRLRRDLHDGLGPQLASLTLKLETARNRLGADPVADALLTDLTTQTRAAIADIRRLVYALRPPALDELGLVFALRESAAQYSGDSGLHITVEAPAHLPPLPAAVEVAAFRIAQEAMTNVARHAMARSAILSLTLDDTAGALCLELRDDGRGIAPDHGIGVGLASMRERAEELGGTWSIEPVPTGGTRIVARLPYRLPGVPDAKHPEPILNQSEAS</sequence>
<keyword evidence="7" id="KW-0963">Cytoplasm</keyword>
<dbReference type="SUPFAM" id="SSF55874">
    <property type="entry name" value="ATPase domain of HSP90 chaperone/DNA topoisomerase II/histidine kinase"/>
    <property type="match status" value="1"/>
</dbReference>
<keyword evidence="15" id="KW-0472">Membrane</keyword>
<reference evidence="17 18" key="1">
    <citation type="journal article" date="2012" name="ISME J.">
        <title>Nitrification expanded: discovery, physiology and genomics of a nitrite-oxidizing bacterium from the phylum Chloroflexi.</title>
        <authorList>
            <person name="Sorokin D.Y."/>
            <person name="Lucker S."/>
            <person name="Vejmelkova D."/>
            <person name="Kostrikina N.A."/>
            <person name="Kleerebezem R."/>
            <person name="Rijpstra W.I."/>
            <person name="Damste J.S."/>
            <person name="Le Paslier D."/>
            <person name="Muyzer G."/>
            <person name="Wagner M."/>
            <person name="van Loosdrecht M.C."/>
            <person name="Daims H."/>
        </authorList>
    </citation>
    <scope>NUCLEOTIDE SEQUENCE [LARGE SCALE GENOMIC DNA]</scope>
    <source>
        <strain evidence="18">none</strain>
    </source>
</reference>
<keyword evidence="15" id="KW-0812">Transmembrane</keyword>
<keyword evidence="10" id="KW-0408">Iron</keyword>
<evidence type="ECO:0000256" key="10">
    <source>
        <dbReference type="ARBA" id="ARBA00023004"/>
    </source>
</evidence>
<dbReference type="PANTHER" id="PTHR24421:SF61">
    <property type="entry name" value="OXYGEN SENSOR HISTIDINE KINASE NREB"/>
    <property type="match status" value="1"/>
</dbReference>
<evidence type="ECO:0000256" key="13">
    <source>
        <dbReference type="ARBA" id="ARBA00024827"/>
    </source>
</evidence>
<dbReference type="EMBL" id="CAGS01000575">
    <property type="protein sequence ID" value="CCF85922.1"/>
    <property type="molecule type" value="Genomic_DNA"/>
</dbReference>
<dbReference type="GO" id="GO:0046983">
    <property type="term" value="F:protein dimerization activity"/>
    <property type="evidence" value="ECO:0007669"/>
    <property type="project" value="InterPro"/>
</dbReference>
<dbReference type="Pfam" id="PF07730">
    <property type="entry name" value="HisKA_3"/>
    <property type="match status" value="1"/>
</dbReference>
<evidence type="ECO:0000256" key="14">
    <source>
        <dbReference type="ARBA" id="ARBA00030800"/>
    </source>
</evidence>
<evidence type="ECO:0000313" key="18">
    <source>
        <dbReference type="Proteomes" id="UP000004221"/>
    </source>
</evidence>
<accession>I4EMK9</accession>
<proteinExistence type="predicted"/>
<evidence type="ECO:0000313" key="17">
    <source>
        <dbReference type="EMBL" id="CCF85922.1"/>
    </source>
</evidence>
<keyword evidence="6" id="KW-0004">4Fe-4S</keyword>
<dbReference type="Gene3D" id="3.30.450.40">
    <property type="match status" value="1"/>
</dbReference>
<evidence type="ECO:0000259" key="16">
    <source>
        <dbReference type="SMART" id="SM00387"/>
    </source>
</evidence>
<dbReference type="InterPro" id="IPR004358">
    <property type="entry name" value="Sig_transdc_His_kin-like_C"/>
</dbReference>
<evidence type="ECO:0000256" key="15">
    <source>
        <dbReference type="SAM" id="Phobius"/>
    </source>
</evidence>
<evidence type="ECO:0000256" key="8">
    <source>
        <dbReference type="ARBA" id="ARBA00022679"/>
    </source>
</evidence>
<dbReference type="SMART" id="SM00387">
    <property type="entry name" value="HATPase_c"/>
    <property type="match status" value="1"/>
</dbReference>
<dbReference type="GO" id="GO:0005737">
    <property type="term" value="C:cytoplasm"/>
    <property type="evidence" value="ECO:0007669"/>
    <property type="project" value="UniProtKB-SubCell"/>
</dbReference>
<comment type="cofactor">
    <cofactor evidence="2">
        <name>[4Fe-4S] cluster</name>
        <dbReference type="ChEBI" id="CHEBI:49883"/>
    </cofactor>
</comment>
<evidence type="ECO:0000256" key="2">
    <source>
        <dbReference type="ARBA" id="ARBA00001966"/>
    </source>
</evidence>
<feature type="transmembrane region" description="Helical" evidence="15">
    <location>
        <begin position="18"/>
        <end position="39"/>
    </location>
</feature>
<dbReference type="GO" id="GO:0051539">
    <property type="term" value="F:4 iron, 4 sulfur cluster binding"/>
    <property type="evidence" value="ECO:0007669"/>
    <property type="project" value="UniProtKB-KW"/>
</dbReference>
<comment type="function">
    <text evidence="13">Member of the two-component regulatory system NreB/NreC involved in the control of dissimilatory nitrate/nitrite reduction in response to oxygen. NreB functions as a direct oxygen sensor histidine kinase which is autophosphorylated, in the absence of oxygen, probably at the conserved histidine residue, and transfers its phosphate group probably to a conserved aspartate residue of NreC. NreB/NreC activates the expression of the nitrate (narGHJI) and nitrite (nir) reductase operons, as well as the putative nitrate transporter gene narT.</text>
</comment>
<keyword evidence="18" id="KW-1185">Reference proteome</keyword>
<dbReference type="AlphaFoldDB" id="I4EMK9"/>
<dbReference type="Gene3D" id="3.30.565.10">
    <property type="entry name" value="Histidine kinase-like ATPase, C-terminal domain"/>
    <property type="match status" value="1"/>
</dbReference>
<protein>
    <recommendedName>
        <fullName evidence="5">Oxygen sensor histidine kinase NreB</fullName>
        <ecNumber evidence="4">2.7.13.3</ecNumber>
    </recommendedName>
    <alternativeName>
        <fullName evidence="14">Nitrogen regulation protein B</fullName>
    </alternativeName>
</protein>
<evidence type="ECO:0000256" key="3">
    <source>
        <dbReference type="ARBA" id="ARBA00004496"/>
    </source>
</evidence>
<dbReference type="Pfam" id="PF02518">
    <property type="entry name" value="HATPase_c"/>
    <property type="match status" value="1"/>
</dbReference>
<dbReference type="InterPro" id="IPR029016">
    <property type="entry name" value="GAF-like_dom_sf"/>
</dbReference>
<dbReference type="Gene3D" id="1.20.5.1930">
    <property type="match status" value="1"/>
</dbReference>
<dbReference type="PANTHER" id="PTHR24421">
    <property type="entry name" value="NITRATE/NITRITE SENSOR PROTEIN NARX-RELATED"/>
    <property type="match status" value="1"/>
</dbReference>
<keyword evidence="8 17" id="KW-0808">Transferase</keyword>
<evidence type="ECO:0000256" key="7">
    <source>
        <dbReference type="ARBA" id="ARBA00022490"/>
    </source>
</evidence>
<evidence type="ECO:0000256" key="9">
    <source>
        <dbReference type="ARBA" id="ARBA00022777"/>
    </source>
</evidence>
<dbReference type="GO" id="GO:0000155">
    <property type="term" value="F:phosphorelay sensor kinase activity"/>
    <property type="evidence" value="ECO:0007669"/>
    <property type="project" value="InterPro"/>
</dbReference>
<evidence type="ECO:0000256" key="11">
    <source>
        <dbReference type="ARBA" id="ARBA00023012"/>
    </source>
</evidence>
<dbReference type="SUPFAM" id="SSF55781">
    <property type="entry name" value="GAF domain-like"/>
    <property type="match status" value="1"/>
</dbReference>
<dbReference type="Proteomes" id="UP000004221">
    <property type="component" value="Unassembled WGS sequence"/>
</dbReference>
<dbReference type="InterPro" id="IPR050482">
    <property type="entry name" value="Sensor_HK_TwoCompSys"/>
</dbReference>
<keyword evidence="12" id="KW-0411">Iron-sulfur</keyword>
<dbReference type="EC" id="2.7.13.3" evidence="4"/>
<comment type="subcellular location">
    <subcellularLocation>
        <location evidence="3">Cytoplasm</location>
    </subcellularLocation>
</comment>
<dbReference type="CDD" id="cd16917">
    <property type="entry name" value="HATPase_UhpB-NarQ-NarX-like"/>
    <property type="match status" value="1"/>
</dbReference>
<evidence type="ECO:0000256" key="4">
    <source>
        <dbReference type="ARBA" id="ARBA00012438"/>
    </source>
</evidence>
<gene>
    <name evidence="17" type="ORF">NITHO_6160001</name>
</gene>
<keyword evidence="9 17" id="KW-0418">Kinase</keyword>
<dbReference type="PRINTS" id="PR00344">
    <property type="entry name" value="BCTRLSENSOR"/>
</dbReference>
<comment type="caution">
    <text evidence="17">The sequence shown here is derived from an EMBL/GenBank/DDBJ whole genome shotgun (WGS) entry which is preliminary data.</text>
</comment>
<keyword evidence="15" id="KW-1133">Transmembrane helix</keyword>
<evidence type="ECO:0000256" key="6">
    <source>
        <dbReference type="ARBA" id="ARBA00022485"/>
    </source>
</evidence>
<comment type="catalytic activity">
    <reaction evidence="1">
        <text>ATP + protein L-histidine = ADP + protein N-phospho-L-histidine.</text>
        <dbReference type="EC" id="2.7.13.3"/>
    </reaction>
</comment>
<keyword evidence="6" id="KW-0479">Metal-binding</keyword>